<comment type="caution">
    <text evidence="1">The sequence shown here is derived from an EMBL/GenBank/DDBJ whole genome shotgun (WGS) entry which is preliminary data.</text>
</comment>
<keyword evidence="2" id="KW-1185">Reference proteome</keyword>
<name>A0ABQ0BD65_9FIRM</name>
<evidence type="ECO:0000313" key="1">
    <source>
        <dbReference type="EMBL" id="GAA6409415.1"/>
    </source>
</evidence>
<proteinExistence type="predicted"/>
<gene>
    <name evidence="1" type="ORF">K040078D81_35320</name>
</gene>
<sequence>MSVLVMGETVQYKNLKGPELVSGPLNVDNHHLLVIVYYFILKESSPIGDPFSFWWIFDIFLPEFVYKFLLHLYHPPICNKYSMEQMGREVKQTGSGDKDHALSLSFCIIPPEKPVRVYDTAQERAFLFCSLDIAEGHNPW</sequence>
<accession>A0ABQ0BD65</accession>
<reference evidence="1 2" key="1">
    <citation type="submission" date="2024-04" db="EMBL/GenBank/DDBJ databases">
        <title>Defined microbial consortia suppress multidrug-resistant proinflammatory Enterobacteriaceae via ecological control.</title>
        <authorList>
            <person name="Furuichi M."/>
            <person name="Kawaguchi T."/>
            <person name="Pust M."/>
            <person name="Yasuma K."/>
            <person name="Plichta D."/>
            <person name="Hasegawa N."/>
            <person name="Ohya T."/>
            <person name="Bhattarai S."/>
            <person name="Sasajima S."/>
            <person name="Aoto Y."/>
            <person name="Tuganbaev T."/>
            <person name="Yaginuma M."/>
            <person name="Ueda M."/>
            <person name="Okahashi N."/>
            <person name="Amafuji K."/>
            <person name="Kiridooshi Y."/>
            <person name="Sugita K."/>
            <person name="Strazar M."/>
            <person name="Skelly A."/>
            <person name="Suda W."/>
            <person name="Hattori M."/>
            <person name="Nakamoto N."/>
            <person name="Caballero S."/>
            <person name="Norman J."/>
            <person name="Olle B."/>
            <person name="Tanoue T."/>
            <person name="Arita M."/>
            <person name="Bucci V."/>
            <person name="Atarashi K."/>
            <person name="Xavier R."/>
            <person name="Honda K."/>
        </authorList>
    </citation>
    <scope>NUCLEOTIDE SEQUENCE [LARGE SCALE GENOMIC DNA]</scope>
    <source>
        <strain evidence="2">k04-0078-D8-1</strain>
    </source>
</reference>
<dbReference type="EMBL" id="BAABYW010000001">
    <property type="protein sequence ID" value="GAA6409415.1"/>
    <property type="molecule type" value="Genomic_DNA"/>
</dbReference>
<protein>
    <submittedName>
        <fullName evidence="1">Uncharacterized protein</fullName>
    </submittedName>
</protein>
<dbReference type="Proteomes" id="UP001600943">
    <property type="component" value="Unassembled WGS sequence"/>
</dbReference>
<evidence type="ECO:0000313" key="2">
    <source>
        <dbReference type="Proteomes" id="UP001600943"/>
    </source>
</evidence>
<organism evidence="1 2">
    <name type="scientific">Blautia hominis</name>
    <dbReference type="NCBI Taxonomy" id="2025493"/>
    <lineage>
        <taxon>Bacteria</taxon>
        <taxon>Bacillati</taxon>
        <taxon>Bacillota</taxon>
        <taxon>Clostridia</taxon>
        <taxon>Lachnospirales</taxon>
        <taxon>Lachnospiraceae</taxon>
        <taxon>Blautia</taxon>
    </lineage>
</organism>